<dbReference type="AlphaFoldDB" id="A0A545AZC9"/>
<comment type="caution">
    <text evidence="1">The sequence shown here is derived from an EMBL/GenBank/DDBJ whole genome shotgun (WGS) entry which is preliminary data.</text>
</comment>
<evidence type="ECO:0000313" key="1">
    <source>
        <dbReference type="EMBL" id="TQS46654.1"/>
    </source>
</evidence>
<dbReference type="InterPro" id="IPR011200">
    <property type="entry name" value="UCP012608"/>
</dbReference>
<dbReference type="InParanoid" id="A0A545AZC9"/>
<organism evidence="1 2">
    <name type="scientific">Cryptosporangium phraense</name>
    <dbReference type="NCBI Taxonomy" id="2593070"/>
    <lineage>
        <taxon>Bacteria</taxon>
        <taxon>Bacillati</taxon>
        <taxon>Actinomycetota</taxon>
        <taxon>Actinomycetes</taxon>
        <taxon>Cryptosporangiales</taxon>
        <taxon>Cryptosporangiaceae</taxon>
        <taxon>Cryptosporangium</taxon>
    </lineage>
</organism>
<accession>A0A545AZC9</accession>
<name>A0A545AZC9_9ACTN</name>
<dbReference type="OrthoDB" id="8899077at2"/>
<dbReference type="RefSeq" id="WP_142703172.1">
    <property type="nucleotide sequence ID" value="NZ_VIRS01000002.1"/>
</dbReference>
<protein>
    <submittedName>
        <fullName evidence="1">DUF2332 domain-containing protein</fullName>
    </submittedName>
</protein>
<dbReference type="Proteomes" id="UP000317982">
    <property type="component" value="Unassembled WGS sequence"/>
</dbReference>
<dbReference type="Pfam" id="PF10094">
    <property type="entry name" value="DUF2332"/>
    <property type="match status" value="1"/>
</dbReference>
<dbReference type="PIRSF" id="PIRSF012608">
    <property type="entry name" value="UCP012608"/>
    <property type="match status" value="1"/>
</dbReference>
<sequence>MTAPSPSVDLPPFPRDGDLPSYLRWQAMACGDHSPLYRALLDGAAIDVEKGGPVAGLLAPYADRLTASPGLRLLAAVHCLVLDGALPELAPYYPSVGGTEPPESAWPVVERVLEQRTDEVAAAMAAPVQTNETGRASVLYAGLLVLAHRTGLPIRLLEIGAAAGLNLRADRFGYRTATGVHGDPGSPLVLDEPWRGEAPVPLGTRVRVVERRGCDPAPLDPSSPSDRRHLESLIWADQVDRLERLRSAFTVAERVPAPVDRASDTAAWLADRLSETASGTLTVVWNSVIKGYVDPDAWKAIEVLLADVGEHAGGDAPLARLSFEPETDERGKPRFAAWLTLWPHGERRLLGTAGGHGTPFDWAG</sequence>
<evidence type="ECO:0000313" key="2">
    <source>
        <dbReference type="Proteomes" id="UP000317982"/>
    </source>
</evidence>
<reference evidence="1 2" key="1">
    <citation type="submission" date="2019-07" db="EMBL/GenBank/DDBJ databases">
        <title>Cryptosporangium phraense sp. nov., isolated from plant litter.</title>
        <authorList>
            <person name="Suriyachadkun C."/>
        </authorList>
    </citation>
    <scope>NUCLEOTIDE SEQUENCE [LARGE SCALE GENOMIC DNA]</scope>
    <source>
        <strain evidence="1 2">A-T 5661</strain>
    </source>
</reference>
<proteinExistence type="predicted"/>
<dbReference type="EMBL" id="VIRS01000002">
    <property type="protein sequence ID" value="TQS46654.1"/>
    <property type="molecule type" value="Genomic_DNA"/>
</dbReference>
<keyword evidence="2" id="KW-1185">Reference proteome</keyword>
<gene>
    <name evidence="1" type="ORF">FL583_04550</name>
</gene>